<proteinExistence type="predicted"/>
<evidence type="ECO:0000313" key="2">
    <source>
        <dbReference type="Proteomes" id="UP000520814"/>
    </source>
</evidence>
<sequence>MMAWVHAAVGAALGRIIGHESKAFGAGVASHAICDLIPHRDLKPQQEAPLLALAMGLIIWRKGLTSPEAIGAMGAVSPDTENIAARVGLIPTSAMVFPTHQGPGTHGREVKSIVPQVALAAVCLAVALWPEKSSAK</sequence>
<dbReference type="RefSeq" id="WP_184199450.1">
    <property type="nucleotide sequence ID" value="NZ_JACHGW010000003.1"/>
</dbReference>
<name>A0A7W9SS08_ARMRO</name>
<dbReference type="EMBL" id="JACHGW010000003">
    <property type="protein sequence ID" value="MBB6051777.1"/>
    <property type="molecule type" value="Genomic_DNA"/>
</dbReference>
<reference evidence="1 2" key="1">
    <citation type="submission" date="2020-08" db="EMBL/GenBank/DDBJ databases">
        <title>Genomic Encyclopedia of Type Strains, Phase IV (KMG-IV): sequencing the most valuable type-strain genomes for metagenomic binning, comparative biology and taxonomic classification.</title>
        <authorList>
            <person name="Goeker M."/>
        </authorList>
    </citation>
    <scope>NUCLEOTIDE SEQUENCE [LARGE SCALE GENOMIC DNA]</scope>
    <source>
        <strain evidence="1 2">DSM 23562</strain>
    </source>
</reference>
<comment type="caution">
    <text evidence="1">The sequence shown here is derived from an EMBL/GenBank/DDBJ whole genome shotgun (WGS) entry which is preliminary data.</text>
</comment>
<dbReference type="AlphaFoldDB" id="A0A7W9SS08"/>
<keyword evidence="2" id="KW-1185">Reference proteome</keyword>
<protein>
    <submittedName>
        <fullName evidence="1">Uncharacterized protein</fullName>
    </submittedName>
</protein>
<organism evidence="1 2">
    <name type="scientific">Armatimonas rosea</name>
    <dbReference type="NCBI Taxonomy" id="685828"/>
    <lineage>
        <taxon>Bacteria</taxon>
        <taxon>Bacillati</taxon>
        <taxon>Armatimonadota</taxon>
        <taxon>Armatimonadia</taxon>
        <taxon>Armatimonadales</taxon>
        <taxon>Armatimonadaceae</taxon>
        <taxon>Armatimonas</taxon>
    </lineage>
</organism>
<accession>A0A7W9SS08</accession>
<dbReference type="Proteomes" id="UP000520814">
    <property type="component" value="Unassembled WGS sequence"/>
</dbReference>
<evidence type="ECO:0000313" key="1">
    <source>
        <dbReference type="EMBL" id="MBB6051777.1"/>
    </source>
</evidence>
<gene>
    <name evidence="1" type="ORF">HNQ39_003587</name>
</gene>